<evidence type="ECO:0000313" key="2">
    <source>
        <dbReference type="Proteomes" id="UP000184339"/>
    </source>
</evidence>
<accession>A0A1M7RD34</accession>
<protein>
    <submittedName>
        <fullName evidence="1">Uncharacterized protein</fullName>
    </submittedName>
</protein>
<gene>
    <name evidence="1" type="ORF">SAMN05192549_11975</name>
</gene>
<proteinExistence type="predicted"/>
<organism evidence="1 2">
    <name type="scientific">Duganella sacchari</name>
    <dbReference type="NCBI Taxonomy" id="551987"/>
    <lineage>
        <taxon>Bacteria</taxon>
        <taxon>Pseudomonadati</taxon>
        <taxon>Pseudomonadota</taxon>
        <taxon>Betaproteobacteria</taxon>
        <taxon>Burkholderiales</taxon>
        <taxon>Oxalobacteraceae</taxon>
        <taxon>Telluria group</taxon>
        <taxon>Duganella</taxon>
    </lineage>
</organism>
<dbReference type="STRING" id="551987.SAMN05192549_11975"/>
<reference evidence="2" key="1">
    <citation type="submission" date="2016-11" db="EMBL/GenBank/DDBJ databases">
        <authorList>
            <person name="Varghese N."/>
            <person name="Submissions S."/>
        </authorList>
    </citation>
    <scope>NUCLEOTIDE SEQUENCE [LARGE SCALE GENOMIC DNA]</scope>
    <source>
        <strain evidence="2">Sac-22</strain>
    </source>
</reference>
<dbReference type="AlphaFoldDB" id="A0A1M7RD34"/>
<name>A0A1M7RD34_9BURK</name>
<evidence type="ECO:0000313" key="1">
    <source>
        <dbReference type="EMBL" id="SHN43978.1"/>
    </source>
</evidence>
<dbReference type="Proteomes" id="UP000184339">
    <property type="component" value="Unassembled WGS sequence"/>
</dbReference>
<dbReference type="RefSeq" id="WP_072790193.1">
    <property type="nucleotide sequence ID" value="NZ_FRCX01000019.1"/>
</dbReference>
<sequence length="160" mass="18476">MKYIFNNYWFKHQGTLHGPVGGNFQEEPKGGWKKWTIKHNLDWMYKMYRAGEEFTLIGEVGDLVKQAKNAGKKSDTKCTLGIEVIFLLALGYTIQPPDNDSIDKSLCIFQPPEYDPSEQMQQAIARIYTDAILQFDTNGTPSRFWTTERQGWYLQVLDAL</sequence>
<keyword evidence="2" id="KW-1185">Reference proteome</keyword>
<dbReference type="EMBL" id="FRCX01000019">
    <property type="protein sequence ID" value="SHN43978.1"/>
    <property type="molecule type" value="Genomic_DNA"/>
</dbReference>